<dbReference type="RefSeq" id="WP_259079090.1">
    <property type="nucleotide sequence ID" value="NZ_JANUAU010000001.1"/>
</dbReference>
<dbReference type="AlphaFoldDB" id="A0A9X2PVB8"/>
<dbReference type="Proteomes" id="UP001155027">
    <property type="component" value="Unassembled WGS sequence"/>
</dbReference>
<evidence type="ECO:0000313" key="2">
    <source>
        <dbReference type="Proteomes" id="UP001155027"/>
    </source>
</evidence>
<accession>A0A9X2PVB8</accession>
<protein>
    <submittedName>
        <fullName evidence="1">Uncharacterized protein</fullName>
    </submittedName>
</protein>
<proteinExistence type="predicted"/>
<comment type="caution">
    <text evidence="1">The sequence shown here is derived from an EMBL/GenBank/DDBJ whole genome shotgun (WGS) entry which is preliminary data.</text>
</comment>
<sequence length="426" mass="49353">MLIETECFFTCAFSAYESKNILVRKMEREWEDWDVSRDASVPVAPDFMFDSDSAHRSGGKPGEYLRESRERVQEEWNQFIELLNSGGLGEGYSRLRALRDNMEERWKNIVEEEQTWADRGHALSIAESAHCSKLLDFAGVEQDCRTSKPLQNQEEIVTPFADQPILDVFLDFDDEGKSNLSDLQEGWKLKSGILRQSADGDESFQVFKNDRRDDPLRREHAVIRYSIPESKLGETKIDPDNLPPSWEALETKPSTTWREAITQIREQAEEARDKRNRSRRTRRVVEFRAKILNNVLYRFEMFGDTEKISEQDVESSAKEKLPDVFEEGTQPLKYAESIVDKYRNGSDALPEKMGEFQERWVPTDGRAQGPSKVKMIQRQIPDDLSDRYNDPDSFCQLIWELLEVHLEAQDSGGITADRVIERDGMF</sequence>
<evidence type="ECO:0000313" key="1">
    <source>
        <dbReference type="EMBL" id="MCS3676233.1"/>
    </source>
</evidence>
<dbReference type="EMBL" id="JANUAU010000001">
    <property type="protein sequence ID" value="MCS3676233.1"/>
    <property type="molecule type" value="Genomic_DNA"/>
</dbReference>
<organism evidence="1 2">
    <name type="scientific">Salinibacter ruber</name>
    <dbReference type="NCBI Taxonomy" id="146919"/>
    <lineage>
        <taxon>Bacteria</taxon>
        <taxon>Pseudomonadati</taxon>
        <taxon>Rhodothermota</taxon>
        <taxon>Rhodothermia</taxon>
        <taxon>Rhodothermales</taxon>
        <taxon>Salinibacteraceae</taxon>
        <taxon>Salinibacter</taxon>
    </lineage>
</organism>
<gene>
    <name evidence="1" type="ORF">GGP71_000129</name>
</gene>
<name>A0A9X2PVB8_9BACT</name>
<reference evidence="1" key="1">
    <citation type="submission" date="2022-08" db="EMBL/GenBank/DDBJ databases">
        <title>Genomic Encyclopedia of Type Strains, Phase V (KMG-V): Genome sequencing to study the core and pangenomes of soil and plant-associated prokaryotes.</title>
        <authorList>
            <person name="Whitman W."/>
        </authorList>
    </citation>
    <scope>NUCLEOTIDE SEQUENCE</scope>
    <source>
        <strain evidence="1">0</strain>
    </source>
</reference>